<dbReference type="VEuPathDB" id="VectorBase:ACUA021197"/>
<reference evidence="2" key="1">
    <citation type="submission" date="2013-09" db="EMBL/GenBank/DDBJ databases">
        <title>The Genome Sequence of Anopheles culicifacies species A.</title>
        <authorList>
            <consortium name="The Broad Institute Genomics Platform"/>
            <person name="Neafsey D.E."/>
            <person name="Besansky N."/>
            <person name="Howell P."/>
            <person name="Walton C."/>
            <person name="Young S.K."/>
            <person name="Zeng Q."/>
            <person name="Gargeya S."/>
            <person name="Fitzgerald M."/>
            <person name="Haas B."/>
            <person name="Abouelleil A."/>
            <person name="Allen A.W."/>
            <person name="Alvarado L."/>
            <person name="Arachchi H.M."/>
            <person name="Berlin A.M."/>
            <person name="Chapman S.B."/>
            <person name="Gainer-Dewar J."/>
            <person name="Goldberg J."/>
            <person name="Griggs A."/>
            <person name="Gujja S."/>
            <person name="Hansen M."/>
            <person name="Howarth C."/>
            <person name="Imamovic A."/>
            <person name="Ireland A."/>
            <person name="Larimer J."/>
            <person name="McCowan C."/>
            <person name="Murphy C."/>
            <person name="Pearson M."/>
            <person name="Poon T.W."/>
            <person name="Priest M."/>
            <person name="Roberts A."/>
            <person name="Saif S."/>
            <person name="Shea T."/>
            <person name="Sisk P."/>
            <person name="Sykes S."/>
            <person name="Wortman J."/>
            <person name="Nusbaum C."/>
            <person name="Birren B."/>
        </authorList>
    </citation>
    <scope>NUCLEOTIDE SEQUENCE [LARGE SCALE GENOMIC DNA]</scope>
    <source>
        <strain evidence="2">A-37</strain>
    </source>
</reference>
<dbReference type="EnsemblMetazoa" id="ACUA021197-RA">
    <property type="protein sequence ID" value="ACUA021197-PA"/>
    <property type="gene ID" value="ACUA021197"/>
</dbReference>
<proteinExistence type="predicted"/>
<name>A0A182MLK2_9DIPT</name>
<dbReference type="Proteomes" id="UP000075883">
    <property type="component" value="Unassembled WGS sequence"/>
</dbReference>
<organism evidence="1 2">
    <name type="scientific">Anopheles culicifacies</name>
    <dbReference type="NCBI Taxonomy" id="139723"/>
    <lineage>
        <taxon>Eukaryota</taxon>
        <taxon>Metazoa</taxon>
        <taxon>Ecdysozoa</taxon>
        <taxon>Arthropoda</taxon>
        <taxon>Hexapoda</taxon>
        <taxon>Insecta</taxon>
        <taxon>Pterygota</taxon>
        <taxon>Neoptera</taxon>
        <taxon>Endopterygota</taxon>
        <taxon>Diptera</taxon>
        <taxon>Nematocera</taxon>
        <taxon>Culicoidea</taxon>
        <taxon>Culicidae</taxon>
        <taxon>Anophelinae</taxon>
        <taxon>Anopheles</taxon>
        <taxon>culicifacies species complex</taxon>
    </lineage>
</organism>
<evidence type="ECO:0000313" key="2">
    <source>
        <dbReference type="Proteomes" id="UP000075883"/>
    </source>
</evidence>
<dbReference type="EMBL" id="AXCM01006057">
    <property type="status" value="NOT_ANNOTATED_CDS"/>
    <property type="molecule type" value="Genomic_DNA"/>
</dbReference>
<evidence type="ECO:0000313" key="1">
    <source>
        <dbReference type="EnsemblMetazoa" id="ACUA021197-PA"/>
    </source>
</evidence>
<accession>A0A182MLK2</accession>
<keyword evidence="2" id="KW-1185">Reference proteome</keyword>
<sequence length="143" mass="16018">MGTSSPFIPVLPFQPQGQLICSLRSTNLSLVRAHQQQQTAQFDIMWMVEEEPGLPACAHSPIGSRLHSCGSFPKKHSDTYFCEPINLHHSDHIMAALLTKRVQLDKVLPRSVFSSISSSSPKWIPTPLPPLQARLHNRTHYSL</sequence>
<protein>
    <submittedName>
        <fullName evidence="1">Uncharacterized protein</fullName>
    </submittedName>
</protein>
<dbReference type="AlphaFoldDB" id="A0A182MLK2"/>
<reference evidence="1" key="2">
    <citation type="submission" date="2020-05" db="UniProtKB">
        <authorList>
            <consortium name="EnsemblMetazoa"/>
        </authorList>
    </citation>
    <scope>IDENTIFICATION</scope>
    <source>
        <strain evidence="1">A-37</strain>
    </source>
</reference>